<dbReference type="SUPFAM" id="SSF51735">
    <property type="entry name" value="NAD(P)-binding Rossmann-fold domains"/>
    <property type="match status" value="1"/>
</dbReference>
<evidence type="ECO:0000256" key="2">
    <source>
        <dbReference type="ARBA" id="ARBA00023002"/>
    </source>
</evidence>
<keyword evidence="4" id="KW-0119">Carbohydrate metabolism</keyword>
<dbReference type="PANTHER" id="PTHR43060:SF17">
    <property type="entry name" value="L-THREONATE DEHYDROGENASE"/>
    <property type="match status" value="1"/>
</dbReference>
<dbReference type="Gene3D" id="3.40.50.720">
    <property type="entry name" value="NAD(P)-binding Rossmann-like Domain"/>
    <property type="match status" value="1"/>
</dbReference>
<keyword evidence="2 13" id="KW-0560">Oxidoreductase</keyword>
<evidence type="ECO:0000256" key="8">
    <source>
        <dbReference type="ARBA" id="ARBA00039407"/>
    </source>
</evidence>
<dbReference type="InterPro" id="IPR008927">
    <property type="entry name" value="6-PGluconate_DH-like_C_sf"/>
</dbReference>
<comment type="caution">
    <text evidence="13">The sequence shown here is derived from an EMBL/GenBank/DDBJ whole genome shotgun (WGS) entry which is preliminary data.</text>
</comment>
<dbReference type="PIRSF" id="PIRSF000103">
    <property type="entry name" value="HIBADH"/>
    <property type="match status" value="1"/>
</dbReference>
<protein>
    <recommendedName>
        <fullName evidence="8">L-threonate dehydrogenase</fullName>
        <ecNumber evidence="7">1.1.1.411</ecNumber>
    </recommendedName>
</protein>
<keyword evidence="1" id="KW-0521">NADP</keyword>
<dbReference type="RefSeq" id="WP_068909291.1">
    <property type="nucleotide sequence ID" value="NZ_LXEW01000037.1"/>
</dbReference>
<dbReference type="GO" id="GO:0051287">
    <property type="term" value="F:NAD binding"/>
    <property type="evidence" value="ECO:0007669"/>
    <property type="project" value="InterPro"/>
</dbReference>
<keyword evidence="3" id="KW-0520">NAD</keyword>
<dbReference type="InterPro" id="IPR029154">
    <property type="entry name" value="HIBADH-like_NADP-bd"/>
</dbReference>
<dbReference type="AlphaFoldDB" id="A0A1B7JRG3"/>
<evidence type="ECO:0000256" key="7">
    <source>
        <dbReference type="ARBA" id="ARBA00038870"/>
    </source>
</evidence>
<dbReference type="PANTHER" id="PTHR43060">
    <property type="entry name" value="3-HYDROXYISOBUTYRATE DEHYDROGENASE-LIKE 1, MITOCHONDRIAL-RELATED"/>
    <property type="match status" value="1"/>
</dbReference>
<evidence type="ECO:0000256" key="6">
    <source>
        <dbReference type="ARBA" id="ARBA00037979"/>
    </source>
</evidence>
<dbReference type="NCBIfam" id="NF043037">
    <property type="entry name" value="ThreonDh"/>
    <property type="match status" value="1"/>
</dbReference>
<organism evidence="13 14">
    <name type="scientific">Providencia heimbachae ATCC 35613</name>
    <dbReference type="NCBI Taxonomy" id="1354272"/>
    <lineage>
        <taxon>Bacteria</taxon>
        <taxon>Pseudomonadati</taxon>
        <taxon>Pseudomonadota</taxon>
        <taxon>Gammaproteobacteria</taxon>
        <taxon>Enterobacterales</taxon>
        <taxon>Morganellaceae</taxon>
        <taxon>Providencia</taxon>
    </lineage>
</organism>
<dbReference type="Pfam" id="PF03446">
    <property type="entry name" value="NAD_binding_2"/>
    <property type="match status" value="1"/>
</dbReference>
<dbReference type="InterPro" id="IPR006115">
    <property type="entry name" value="6PGDH_NADP-bd"/>
</dbReference>
<dbReference type="OrthoDB" id="9786703at2"/>
<keyword evidence="14" id="KW-1185">Reference proteome</keyword>
<dbReference type="Pfam" id="PF14833">
    <property type="entry name" value="NAD_binding_11"/>
    <property type="match status" value="1"/>
</dbReference>
<dbReference type="EMBL" id="LXEW01000037">
    <property type="protein sequence ID" value="OAT50511.1"/>
    <property type="molecule type" value="Genomic_DNA"/>
</dbReference>
<comment type="function">
    <text evidence="5">Catalyzes oxidation of L-threonate to 2-oxo-tetronate. Can use either NAD(+) or NADP(+) as cosubstrate, with a preference for NAD(+).</text>
</comment>
<dbReference type="InterPro" id="IPR050006">
    <property type="entry name" value="LtnD"/>
</dbReference>
<evidence type="ECO:0000256" key="5">
    <source>
        <dbReference type="ARBA" id="ARBA00037062"/>
    </source>
</evidence>
<dbReference type="InterPro" id="IPR015815">
    <property type="entry name" value="HIBADH-related"/>
</dbReference>
<feature type="active site" evidence="10">
    <location>
        <position position="178"/>
    </location>
</feature>
<dbReference type="EC" id="1.1.1.411" evidence="7"/>
<comment type="catalytic activity">
    <reaction evidence="9">
        <text>L-threonate + NAD(+) = 2-dehydro-L-erythronate + NADH + H(+)</text>
        <dbReference type="Rhea" id="RHEA:52548"/>
        <dbReference type="ChEBI" id="CHEBI:15378"/>
        <dbReference type="ChEBI" id="CHEBI:57540"/>
        <dbReference type="ChEBI" id="CHEBI:57561"/>
        <dbReference type="ChEBI" id="CHEBI:57945"/>
        <dbReference type="ChEBI" id="CHEBI:136669"/>
        <dbReference type="EC" id="1.1.1.411"/>
    </reaction>
</comment>
<evidence type="ECO:0000256" key="10">
    <source>
        <dbReference type="PIRSR" id="PIRSR000103-1"/>
    </source>
</evidence>
<evidence type="ECO:0000259" key="11">
    <source>
        <dbReference type="Pfam" id="PF03446"/>
    </source>
</evidence>
<sequence length="302" mass="31980">MGKFVKNVGVIGLGSMGMGIAQSLIKNNIPTYGFDLNQDACESLLANGAKATGQNAAEFAQQLDALLLVVVNGRQVESILFAGETPLVEQLRPETIIVLHSTLSAEQTKHIAQRLSAYQLALVDAPISGGALKASEGKLTVMASGSPVLFESLAEVFNAISERLYRVGDEVGLGSTVKTIHQLLAGVHIAVAAESMALAAKAGIDLDVMYDVVTHAAGNSWMFENRMQHVLDGDYTPKSSVDIFVKDLGLVMETGKALNFPLPLAATAHQMFISASNEGFGHQDDSAVIKTFKGISLPEKKA</sequence>
<evidence type="ECO:0000259" key="12">
    <source>
        <dbReference type="Pfam" id="PF14833"/>
    </source>
</evidence>
<dbReference type="InterPro" id="IPR013328">
    <property type="entry name" value="6PGD_dom2"/>
</dbReference>
<dbReference type="GO" id="GO:0050661">
    <property type="term" value="F:NADP binding"/>
    <property type="evidence" value="ECO:0007669"/>
    <property type="project" value="InterPro"/>
</dbReference>
<dbReference type="InterPro" id="IPR036291">
    <property type="entry name" value="NAD(P)-bd_dom_sf"/>
</dbReference>
<evidence type="ECO:0000256" key="3">
    <source>
        <dbReference type="ARBA" id="ARBA00023027"/>
    </source>
</evidence>
<evidence type="ECO:0000313" key="14">
    <source>
        <dbReference type="Proteomes" id="UP000078224"/>
    </source>
</evidence>
<dbReference type="Proteomes" id="UP000078224">
    <property type="component" value="Unassembled WGS sequence"/>
</dbReference>
<accession>A0A1B7JRG3</accession>
<evidence type="ECO:0000313" key="13">
    <source>
        <dbReference type="EMBL" id="OAT50511.1"/>
    </source>
</evidence>
<gene>
    <name evidence="13" type="ORF">M998_2673</name>
</gene>
<evidence type="ECO:0000256" key="9">
    <source>
        <dbReference type="ARBA" id="ARBA00047312"/>
    </source>
</evidence>
<name>A0A1B7JRG3_9GAMM</name>
<feature type="domain" description="6-phosphogluconate dehydrogenase NADP-binding" evidence="11">
    <location>
        <begin position="7"/>
        <end position="168"/>
    </location>
</feature>
<dbReference type="GO" id="GO:0016616">
    <property type="term" value="F:oxidoreductase activity, acting on the CH-OH group of donors, NAD or NADP as acceptor"/>
    <property type="evidence" value="ECO:0007669"/>
    <property type="project" value="InterPro"/>
</dbReference>
<feature type="domain" description="3-hydroxyisobutyrate dehydrogenase-like NAD-binding" evidence="12">
    <location>
        <begin position="172"/>
        <end position="291"/>
    </location>
</feature>
<evidence type="ECO:0000256" key="4">
    <source>
        <dbReference type="ARBA" id="ARBA00023277"/>
    </source>
</evidence>
<comment type="similarity">
    <text evidence="6">Belongs to the HIBADH-related family. L-threonate dehydrogenase subfamily.</text>
</comment>
<proteinExistence type="inferred from homology"/>
<dbReference type="Gene3D" id="1.10.1040.10">
    <property type="entry name" value="N-(1-d-carboxylethyl)-l-norvaline Dehydrogenase, domain 2"/>
    <property type="match status" value="1"/>
</dbReference>
<dbReference type="SUPFAM" id="SSF48179">
    <property type="entry name" value="6-phosphogluconate dehydrogenase C-terminal domain-like"/>
    <property type="match status" value="1"/>
</dbReference>
<dbReference type="PATRIC" id="fig|1354272.4.peg.2725"/>
<evidence type="ECO:0000256" key="1">
    <source>
        <dbReference type="ARBA" id="ARBA00022857"/>
    </source>
</evidence>
<reference evidence="13 14" key="1">
    <citation type="submission" date="2016-04" db="EMBL/GenBank/DDBJ databases">
        <title>ATOL: Assembling a taxonomically balanced genome-scale reconstruction of the evolutionary history of the Enterobacteriaceae.</title>
        <authorList>
            <person name="Plunkett G.III."/>
            <person name="Neeno-Eckwall E.C."/>
            <person name="Glasner J.D."/>
            <person name="Perna N.T."/>
        </authorList>
    </citation>
    <scope>NUCLEOTIDE SEQUENCE [LARGE SCALE GENOMIC DNA]</scope>
    <source>
        <strain evidence="13 14">ATCC 35613</strain>
    </source>
</reference>